<dbReference type="InParanoid" id="G0N715"/>
<gene>
    <name evidence="3" type="ORF">CAEBREN_32821</name>
</gene>
<keyword evidence="2" id="KW-0732">Signal</keyword>
<protein>
    <submittedName>
        <fullName evidence="3">Uncharacterized protein</fullName>
    </submittedName>
</protein>
<keyword evidence="1" id="KW-0472">Membrane</keyword>
<feature type="transmembrane region" description="Helical" evidence="1">
    <location>
        <begin position="176"/>
        <end position="194"/>
    </location>
</feature>
<name>G0N715_CAEBE</name>
<evidence type="ECO:0000256" key="2">
    <source>
        <dbReference type="SAM" id="SignalP"/>
    </source>
</evidence>
<evidence type="ECO:0000313" key="4">
    <source>
        <dbReference type="Proteomes" id="UP000008068"/>
    </source>
</evidence>
<dbReference type="EMBL" id="GL379846">
    <property type="protein sequence ID" value="EGT54461.1"/>
    <property type="molecule type" value="Genomic_DNA"/>
</dbReference>
<keyword evidence="1" id="KW-1133">Transmembrane helix</keyword>
<dbReference type="Proteomes" id="UP000008068">
    <property type="component" value="Unassembled WGS sequence"/>
</dbReference>
<evidence type="ECO:0000256" key="1">
    <source>
        <dbReference type="SAM" id="Phobius"/>
    </source>
</evidence>
<dbReference type="OrthoDB" id="5790750at2759"/>
<reference evidence="4" key="1">
    <citation type="submission" date="2011-07" db="EMBL/GenBank/DDBJ databases">
        <authorList>
            <consortium name="Caenorhabditis brenneri Sequencing and Analysis Consortium"/>
            <person name="Wilson R.K."/>
        </authorList>
    </citation>
    <scope>NUCLEOTIDE SEQUENCE [LARGE SCALE GENOMIC DNA]</scope>
    <source>
        <strain evidence="4">PB2801</strain>
    </source>
</reference>
<sequence length="202" mass="22543">MKLVLAVIFVVTSITAVLSDVQCGNNKFCRIGFKQIAQNLAIFANKKIIGIKNFEEGPMIISVKAELCNDDTIGFLLDENVSDYVVSCVWTGVSQLGQCRAVPPKYFNQTYQYVEGKEWRKKLQKVYTALGCGILSEDHLRSNAISVSKNPTMYNASFHDRSYELFICNDRCVQGGIGYVVSIIILLTLAVSFFKNCVEVVN</sequence>
<dbReference type="AlphaFoldDB" id="G0N715"/>
<dbReference type="HOGENOM" id="CLU_1171534_0_0_1"/>
<dbReference type="FunCoup" id="G0N715">
    <property type="interactions" value="139"/>
</dbReference>
<accession>G0N715</accession>
<feature type="signal peptide" evidence="2">
    <location>
        <begin position="1"/>
        <end position="19"/>
    </location>
</feature>
<keyword evidence="1" id="KW-0812">Transmembrane</keyword>
<organism evidence="4">
    <name type="scientific">Caenorhabditis brenneri</name>
    <name type="common">Nematode worm</name>
    <dbReference type="NCBI Taxonomy" id="135651"/>
    <lineage>
        <taxon>Eukaryota</taxon>
        <taxon>Metazoa</taxon>
        <taxon>Ecdysozoa</taxon>
        <taxon>Nematoda</taxon>
        <taxon>Chromadorea</taxon>
        <taxon>Rhabditida</taxon>
        <taxon>Rhabditina</taxon>
        <taxon>Rhabditomorpha</taxon>
        <taxon>Rhabditoidea</taxon>
        <taxon>Rhabditidae</taxon>
        <taxon>Peloderinae</taxon>
        <taxon>Caenorhabditis</taxon>
    </lineage>
</organism>
<proteinExistence type="predicted"/>
<evidence type="ECO:0000313" key="3">
    <source>
        <dbReference type="EMBL" id="EGT54461.1"/>
    </source>
</evidence>
<feature type="chain" id="PRO_5003404749" evidence="2">
    <location>
        <begin position="20"/>
        <end position="202"/>
    </location>
</feature>
<dbReference type="eggNOG" id="ENOG502TI6Y">
    <property type="taxonomic scope" value="Eukaryota"/>
</dbReference>
<keyword evidence="4" id="KW-1185">Reference proteome</keyword>